<organism evidence="1 2">
    <name type="scientific">Smittium megazygosporum</name>
    <dbReference type="NCBI Taxonomy" id="133381"/>
    <lineage>
        <taxon>Eukaryota</taxon>
        <taxon>Fungi</taxon>
        <taxon>Fungi incertae sedis</taxon>
        <taxon>Zoopagomycota</taxon>
        <taxon>Kickxellomycotina</taxon>
        <taxon>Harpellomycetes</taxon>
        <taxon>Harpellales</taxon>
        <taxon>Legeriomycetaceae</taxon>
        <taxon>Smittium</taxon>
    </lineage>
</organism>
<comment type="caution">
    <text evidence="1">The sequence shown here is derived from an EMBL/GenBank/DDBJ whole genome shotgun (WGS) entry which is preliminary data.</text>
</comment>
<evidence type="ECO:0000313" key="2">
    <source>
        <dbReference type="Proteomes" id="UP000245609"/>
    </source>
</evidence>
<proteinExistence type="predicted"/>
<accession>A0A2T9YJT9</accession>
<dbReference type="AlphaFoldDB" id="A0A2T9YJT9"/>
<sequence length="166" mass="18849">MSNESNPLRTLVDFFRFKKIELSSESLVSKGIYSTLDYRAIMDSAPYDTKRKKLFLDEAVKKRKIKSLSKGKPGTIISRVLPESRNENNGIDVSLYISDKTGSRNAVKWRFNTFGGRSKCPVCKGIFSLTHASKCYGLENTDSLFTFDTVKELIERLDFLSNALKK</sequence>
<dbReference type="STRING" id="133381.A0A2T9YJT9"/>
<dbReference type="Proteomes" id="UP000245609">
    <property type="component" value="Unassembled WGS sequence"/>
</dbReference>
<reference evidence="1 2" key="1">
    <citation type="journal article" date="2018" name="MBio">
        <title>Comparative Genomics Reveals the Core Gene Toolbox for the Fungus-Insect Symbiosis.</title>
        <authorList>
            <person name="Wang Y."/>
            <person name="Stata M."/>
            <person name="Wang W."/>
            <person name="Stajich J.E."/>
            <person name="White M.M."/>
            <person name="Moncalvo J.M."/>
        </authorList>
    </citation>
    <scope>NUCLEOTIDE SEQUENCE [LARGE SCALE GENOMIC DNA]</scope>
    <source>
        <strain evidence="1 2">SC-DP-2</strain>
    </source>
</reference>
<protein>
    <submittedName>
        <fullName evidence="1">Uncharacterized protein</fullName>
    </submittedName>
</protein>
<dbReference type="EMBL" id="MBFS01002781">
    <property type="protein sequence ID" value="PVU92601.1"/>
    <property type="molecule type" value="Genomic_DNA"/>
</dbReference>
<name>A0A2T9YJT9_9FUNG</name>
<keyword evidence="2" id="KW-1185">Reference proteome</keyword>
<evidence type="ECO:0000313" key="1">
    <source>
        <dbReference type="EMBL" id="PVU92601.1"/>
    </source>
</evidence>
<gene>
    <name evidence="1" type="ORF">BB560_006046</name>
</gene>